<evidence type="ECO:0000313" key="2">
    <source>
        <dbReference type="EMBL" id="BCO09218.1"/>
    </source>
</evidence>
<dbReference type="KEGG" id="ddu:GF1_30060"/>
<keyword evidence="4" id="KW-1185">Reference proteome</keyword>
<dbReference type="EMBL" id="AP024233">
    <property type="protein sequence ID" value="BCO09218.1"/>
    <property type="molecule type" value="Genomic_DNA"/>
</dbReference>
<organism evidence="2 4">
    <name type="scientific">Desulfolithobacter dissulfuricans</name>
    <dbReference type="NCBI Taxonomy" id="2795293"/>
    <lineage>
        <taxon>Bacteria</taxon>
        <taxon>Pseudomonadati</taxon>
        <taxon>Thermodesulfobacteriota</taxon>
        <taxon>Desulfobulbia</taxon>
        <taxon>Desulfobulbales</taxon>
        <taxon>Desulfobulbaceae</taxon>
        <taxon>Desulfolithobacter</taxon>
    </lineage>
</organism>
<evidence type="ECO:0000256" key="1">
    <source>
        <dbReference type="SAM" id="Phobius"/>
    </source>
</evidence>
<proteinExistence type="predicted"/>
<gene>
    <name evidence="2" type="ORF">GF1_15940</name>
    <name evidence="3" type="ORF">GF1_30060</name>
</gene>
<sequence length="61" mass="6824">MYMRHTDIIRVGAYVIKKKYLSDGFFEKIIGWKRKTEGAYGLAVAIMLILNGIFADPGVSG</sequence>
<reference evidence="2" key="1">
    <citation type="submission" date="2020-12" db="EMBL/GenBank/DDBJ databases">
        <title>Desulfobium dissulfuricans gen. nov., sp. nov., a novel mesophilic, sulfate-reducing bacterium isolated from a deep-sea hydrothermal vent.</title>
        <authorList>
            <person name="Hashimoto Y."/>
            <person name="Tame A."/>
            <person name="Sawayama S."/>
            <person name="Miyazaki J."/>
            <person name="Takai K."/>
            <person name="Nakagawa S."/>
        </authorList>
    </citation>
    <scope>NUCLEOTIDE SEQUENCE</scope>
    <source>
        <strain evidence="2">GF1</strain>
    </source>
</reference>
<keyword evidence="1" id="KW-1133">Transmembrane helix</keyword>
<evidence type="ECO:0000313" key="3">
    <source>
        <dbReference type="EMBL" id="BCO10630.1"/>
    </source>
</evidence>
<keyword evidence="1" id="KW-0472">Membrane</keyword>
<evidence type="ECO:0000313" key="4">
    <source>
        <dbReference type="Proteomes" id="UP001063350"/>
    </source>
</evidence>
<dbReference type="KEGG" id="ddu:GF1_15940"/>
<dbReference type="Proteomes" id="UP001063350">
    <property type="component" value="Chromosome"/>
</dbReference>
<dbReference type="AlphaFoldDB" id="A0A915U0G7"/>
<accession>A0A915U0G7</accession>
<feature type="transmembrane region" description="Helical" evidence="1">
    <location>
        <begin position="38"/>
        <end position="55"/>
    </location>
</feature>
<name>A0A915U0G7_9BACT</name>
<protein>
    <submittedName>
        <fullName evidence="2">Uncharacterized protein</fullName>
    </submittedName>
</protein>
<keyword evidence="1" id="KW-0812">Transmembrane</keyword>
<dbReference type="EMBL" id="AP024233">
    <property type="protein sequence ID" value="BCO10630.1"/>
    <property type="molecule type" value="Genomic_DNA"/>
</dbReference>